<sequence>MCSPRRVSHGTSKRTLQQRSEAVEEKKPWAASKNAALFAFFVIVLPALMIMVAVNNTPAAATKLSWAMLGTSTAQDPVEKRAVDNYCDTSVGKWVPEPTGPVYTSLTCPTLPDYKNCQKYGKDSGHLYWRWQSDGCDLPRSSPPSAASGSPSSATRWHATRWSLCSASSLRYAETPTKVFADDSADDGVREWRFPAHGFTLMAITTRFLAPADAVLGADGKPTASFDVHLDAPDPVWASRLPELDYAAFSRGNWAALEATARCGDCKRGLVAFVRTYTPSQFEHGSWFDGGYCNRTWPLEEAEAASWDQAIGWDLRIVQIEEAMMLRADGHPGWHYGKRSAGNANDCLQYCHSK</sequence>
<feature type="domain" description="Trichome birefringence-like C-terminal" evidence="13">
    <location>
        <begin position="173"/>
        <end position="257"/>
    </location>
</feature>
<keyword evidence="3" id="KW-0808">Transferase</keyword>
<accession>A0A6G1CNG4</accession>
<dbReference type="Proteomes" id="UP000479710">
    <property type="component" value="Unassembled WGS sequence"/>
</dbReference>
<evidence type="ECO:0000256" key="6">
    <source>
        <dbReference type="ARBA" id="ARBA00022989"/>
    </source>
</evidence>
<protein>
    <submittedName>
        <fullName evidence="15">Uncharacterized protein</fullName>
    </submittedName>
</protein>
<evidence type="ECO:0000256" key="11">
    <source>
        <dbReference type="SAM" id="MobiDB-lite"/>
    </source>
</evidence>
<keyword evidence="10" id="KW-0325">Glycoprotein</keyword>
<dbReference type="InterPro" id="IPR029962">
    <property type="entry name" value="TBL"/>
</dbReference>
<name>A0A6G1CNG4_9ORYZ</name>
<evidence type="ECO:0000256" key="4">
    <source>
        <dbReference type="ARBA" id="ARBA00022692"/>
    </source>
</evidence>
<gene>
    <name evidence="15" type="ORF">E2562_006176</name>
</gene>
<dbReference type="InterPro" id="IPR026057">
    <property type="entry name" value="TBL_C"/>
</dbReference>
<keyword evidence="8 12" id="KW-0472">Membrane</keyword>
<keyword evidence="5" id="KW-0735">Signal-anchor</keyword>
<dbReference type="OrthoDB" id="630188at2759"/>
<feature type="domain" description="Trichome birefringence-like N-terminal" evidence="14">
    <location>
        <begin position="87"/>
        <end position="137"/>
    </location>
</feature>
<feature type="transmembrane region" description="Helical" evidence="12">
    <location>
        <begin position="35"/>
        <end position="54"/>
    </location>
</feature>
<comment type="subcellular location">
    <subcellularLocation>
        <location evidence="1">Golgi apparatus membrane</location>
        <topology evidence="1">Single-pass type II membrane protein</topology>
    </subcellularLocation>
</comment>
<comment type="caution">
    <text evidence="15">The sequence shown here is derived from an EMBL/GenBank/DDBJ whole genome shotgun (WGS) entry which is preliminary data.</text>
</comment>
<feature type="compositionally biased region" description="Basic residues" evidence="11">
    <location>
        <begin position="1"/>
        <end position="12"/>
    </location>
</feature>
<evidence type="ECO:0000256" key="7">
    <source>
        <dbReference type="ARBA" id="ARBA00023034"/>
    </source>
</evidence>
<evidence type="ECO:0000256" key="2">
    <source>
        <dbReference type="ARBA" id="ARBA00007727"/>
    </source>
</evidence>
<dbReference type="PANTHER" id="PTHR32285">
    <property type="entry name" value="PROTEIN TRICHOME BIREFRINGENCE-LIKE 9-RELATED"/>
    <property type="match status" value="1"/>
</dbReference>
<proteinExistence type="inferred from homology"/>
<evidence type="ECO:0000256" key="9">
    <source>
        <dbReference type="ARBA" id="ARBA00023157"/>
    </source>
</evidence>
<evidence type="ECO:0000256" key="1">
    <source>
        <dbReference type="ARBA" id="ARBA00004323"/>
    </source>
</evidence>
<comment type="similarity">
    <text evidence="2">Belongs to the PC-esterase family. TBL subfamily.</text>
</comment>
<evidence type="ECO:0000256" key="12">
    <source>
        <dbReference type="SAM" id="Phobius"/>
    </source>
</evidence>
<evidence type="ECO:0000256" key="3">
    <source>
        <dbReference type="ARBA" id="ARBA00022679"/>
    </source>
</evidence>
<organism evidence="15 16">
    <name type="scientific">Oryza meyeriana var. granulata</name>
    <dbReference type="NCBI Taxonomy" id="110450"/>
    <lineage>
        <taxon>Eukaryota</taxon>
        <taxon>Viridiplantae</taxon>
        <taxon>Streptophyta</taxon>
        <taxon>Embryophyta</taxon>
        <taxon>Tracheophyta</taxon>
        <taxon>Spermatophyta</taxon>
        <taxon>Magnoliopsida</taxon>
        <taxon>Liliopsida</taxon>
        <taxon>Poales</taxon>
        <taxon>Poaceae</taxon>
        <taxon>BOP clade</taxon>
        <taxon>Oryzoideae</taxon>
        <taxon>Oryzeae</taxon>
        <taxon>Oryzinae</taxon>
        <taxon>Oryza</taxon>
        <taxon>Oryza meyeriana</taxon>
    </lineage>
</organism>
<dbReference type="GO" id="GO:1990538">
    <property type="term" value="F:xylan O-acetyltransferase activity"/>
    <property type="evidence" value="ECO:0007669"/>
    <property type="project" value="UniProtKB-ARBA"/>
</dbReference>
<feature type="domain" description="Trichome birefringence-like C-terminal" evidence="13">
    <location>
        <begin position="270"/>
        <end position="351"/>
    </location>
</feature>
<evidence type="ECO:0000259" key="13">
    <source>
        <dbReference type="Pfam" id="PF13839"/>
    </source>
</evidence>
<keyword evidence="9" id="KW-1015">Disulfide bond</keyword>
<evidence type="ECO:0000256" key="5">
    <source>
        <dbReference type="ARBA" id="ARBA00022968"/>
    </source>
</evidence>
<dbReference type="PANTHER" id="PTHR32285:SF253">
    <property type="entry name" value="OS06G0234600 PROTEIN"/>
    <property type="match status" value="1"/>
</dbReference>
<evidence type="ECO:0000259" key="14">
    <source>
        <dbReference type="Pfam" id="PF14416"/>
    </source>
</evidence>
<feature type="region of interest" description="Disordered" evidence="11">
    <location>
        <begin position="1"/>
        <end position="20"/>
    </location>
</feature>
<evidence type="ECO:0000313" key="15">
    <source>
        <dbReference type="EMBL" id="KAF0901696.1"/>
    </source>
</evidence>
<reference evidence="15 16" key="1">
    <citation type="submission" date="2019-11" db="EMBL/GenBank/DDBJ databases">
        <title>Whole genome sequence of Oryza granulata.</title>
        <authorList>
            <person name="Li W."/>
        </authorList>
    </citation>
    <scope>NUCLEOTIDE SEQUENCE [LARGE SCALE GENOMIC DNA]</scope>
    <source>
        <strain evidence="16">cv. Menghai</strain>
        <tissue evidence="15">Leaf</tissue>
    </source>
</reference>
<evidence type="ECO:0000256" key="8">
    <source>
        <dbReference type="ARBA" id="ARBA00023136"/>
    </source>
</evidence>
<evidence type="ECO:0000313" key="16">
    <source>
        <dbReference type="Proteomes" id="UP000479710"/>
    </source>
</evidence>
<dbReference type="GO" id="GO:0000139">
    <property type="term" value="C:Golgi membrane"/>
    <property type="evidence" value="ECO:0007669"/>
    <property type="project" value="UniProtKB-SubCell"/>
</dbReference>
<dbReference type="InterPro" id="IPR025846">
    <property type="entry name" value="TBL_N"/>
</dbReference>
<keyword evidence="6 12" id="KW-1133">Transmembrane helix</keyword>
<keyword evidence="4 12" id="KW-0812">Transmembrane</keyword>
<evidence type="ECO:0000256" key="10">
    <source>
        <dbReference type="ARBA" id="ARBA00023180"/>
    </source>
</evidence>
<keyword evidence="16" id="KW-1185">Reference proteome</keyword>
<dbReference type="Pfam" id="PF14416">
    <property type="entry name" value="PMR5N"/>
    <property type="match status" value="1"/>
</dbReference>
<dbReference type="EMBL" id="SPHZ02000008">
    <property type="protein sequence ID" value="KAF0901696.1"/>
    <property type="molecule type" value="Genomic_DNA"/>
</dbReference>
<keyword evidence="7" id="KW-0333">Golgi apparatus</keyword>
<dbReference type="Pfam" id="PF13839">
    <property type="entry name" value="PC-Esterase"/>
    <property type="match status" value="2"/>
</dbReference>
<dbReference type="AlphaFoldDB" id="A0A6G1CNG4"/>